<reference evidence="3" key="2">
    <citation type="submission" date="2017-02" db="EMBL/GenBank/DDBJ databases">
        <title>Sunflower complete genome.</title>
        <authorList>
            <person name="Langlade N."/>
            <person name="Munos S."/>
        </authorList>
    </citation>
    <scope>NUCLEOTIDE SEQUENCE [LARGE SCALE GENOMIC DNA]</scope>
    <source>
        <tissue evidence="3">Leaves</tissue>
    </source>
</reference>
<keyword evidence="1" id="KW-0472">Membrane</keyword>
<dbReference type="AlphaFoldDB" id="A0A251VE87"/>
<keyword evidence="1" id="KW-0812">Transmembrane</keyword>
<gene>
    <name evidence="3" type="ORF">HannXRQ_Chr02g0039731</name>
    <name evidence="2" type="ORF">HanXRQr2_Chr02g0058781</name>
</gene>
<evidence type="ECO:0000313" key="2">
    <source>
        <dbReference type="EMBL" id="KAF5817929.1"/>
    </source>
</evidence>
<name>A0A251VE87_HELAN</name>
<proteinExistence type="predicted"/>
<dbReference type="Proteomes" id="UP000215914">
    <property type="component" value="Chromosome 2"/>
</dbReference>
<keyword evidence="4" id="KW-1185">Reference proteome</keyword>
<dbReference type="Gramene" id="mRNA:HanXRQr2_Chr02g0058781">
    <property type="protein sequence ID" value="CDS:HanXRQr2_Chr02g0058781.1"/>
    <property type="gene ID" value="HanXRQr2_Chr02g0058781"/>
</dbReference>
<accession>A0A251VE87</accession>
<reference evidence="2 4" key="1">
    <citation type="journal article" date="2017" name="Nature">
        <title>The sunflower genome provides insights into oil metabolism, flowering and Asterid evolution.</title>
        <authorList>
            <person name="Badouin H."/>
            <person name="Gouzy J."/>
            <person name="Grassa C.J."/>
            <person name="Murat F."/>
            <person name="Staton S.E."/>
            <person name="Cottret L."/>
            <person name="Lelandais-Briere C."/>
            <person name="Owens G.L."/>
            <person name="Carrere S."/>
            <person name="Mayjonade B."/>
            <person name="Legrand L."/>
            <person name="Gill N."/>
            <person name="Kane N.C."/>
            <person name="Bowers J.E."/>
            <person name="Hubner S."/>
            <person name="Bellec A."/>
            <person name="Berard A."/>
            <person name="Berges H."/>
            <person name="Blanchet N."/>
            <person name="Boniface M.C."/>
            <person name="Brunel D."/>
            <person name="Catrice O."/>
            <person name="Chaidir N."/>
            <person name="Claudel C."/>
            <person name="Donnadieu C."/>
            <person name="Faraut T."/>
            <person name="Fievet G."/>
            <person name="Helmstetter N."/>
            <person name="King M."/>
            <person name="Knapp S.J."/>
            <person name="Lai Z."/>
            <person name="Le Paslier M.C."/>
            <person name="Lippi Y."/>
            <person name="Lorenzon L."/>
            <person name="Mandel J.R."/>
            <person name="Marage G."/>
            <person name="Marchand G."/>
            <person name="Marquand E."/>
            <person name="Bret-Mestries E."/>
            <person name="Morien E."/>
            <person name="Nambeesan S."/>
            <person name="Nguyen T."/>
            <person name="Pegot-Espagnet P."/>
            <person name="Pouilly N."/>
            <person name="Raftis F."/>
            <person name="Sallet E."/>
            <person name="Schiex T."/>
            <person name="Thomas J."/>
            <person name="Vandecasteele C."/>
            <person name="Vares D."/>
            <person name="Vear F."/>
            <person name="Vautrin S."/>
            <person name="Crespi M."/>
            <person name="Mangin B."/>
            <person name="Burke J.M."/>
            <person name="Salse J."/>
            <person name="Munos S."/>
            <person name="Vincourt P."/>
            <person name="Rieseberg L.H."/>
            <person name="Langlade N.B."/>
        </authorList>
    </citation>
    <scope>NUCLEOTIDE SEQUENCE [LARGE SCALE GENOMIC DNA]</scope>
    <source>
        <strain evidence="4">cv. SF193</strain>
        <tissue evidence="2">Leaves</tissue>
    </source>
</reference>
<dbReference type="InParanoid" id="A0A251VE87"/>
<evidence type="ECO:0000313" key="4">
    <source>
        <dbReference type="Proteomes" id="UP000215914"/>
    </source>
</evidence>
<keyword evidence="1" id="KW-1133">Transmembrane helix</keyword>
<dbReference type="EMBL" id="CM007891">
    <property type="protein sequence ID" value="OTG33900.1"/>
    <property type="molecule type" value="Genomic_DNA"/>
</dbReference>
<feature type="transmembrane region" description="Helical" evidence="1">
    <location>
        <begin position="43"/>
        <end position="64"/>
    </location>
</feature>
<reference evidence="2" key="3">
    <citation type="submission" date="2020-06" db="EMBL/GenBank/DDBJ databases">
        <title>Helianthus annuus Genome sequencing and assembly Release 2.</title>
        <authorList>
            <person name="Gouzy J."/>
            <person name="Langlade N."/>
            <person name="Munos S."/>
        </authorList>
    </citation>
    <scope>NUCLEOTIDE SEQUENCE</scope>
    <source>
        <tissue evidence="2">Leaves</tissue>
    </source>
</reference>
<evidence type="ECO:0000256" key="1">
    <source>
        <dbReference type="SAM" id="Phobius"/>
    </source>
</evidence>
<dbReference type="EMBL" id="MNCJ02000317">
    <property type="protein sequence ID" value="KAF5817929.1"/>
    <property type="molecule type" value="Genomic_DNA"/>
</dbReference>
<protein>
    <submittedName>
        <fullName evidence="3">Uncharacterized protein</fullName>
    </submittedName>
</protein>
<sequence>MLEVNGQTATSYWLHLSACWNLTVNGCQTSPASKLSFHKYHHLFMKILAFLLMNYHVYTDLLMLDKRTFSSSN</sequence>
<evidence type="ECO:0000313" key="3">
    <source>
        <dbReference type="EMBL" id="OTG33900.1"/>
    </source>
</evidence>
<organism evidence="3 4">
    <name type="scientific">Helianthus annuus</name>
    <name type="common">Common sunflower</name>
    <dbReference type="NCBI Taxonomy" id="4232"/>
    <lineage>
        <taxon>Eukaryota</taxon>
        <taxon>Viridiplantae</taxon>
        <taxon>Streptophyta</taxon>
        <taxon>Embryophyta</taxon>
        <taxon>Tracheophyta</taxon>
        <taxon>Spermatophyta</taxon>
        <taxon>Magnoliopsida</taxon>
        <taxon>eudicotyledons</taxon>
        <taxon>Gunneridae</taxon>
        <taxon>Pentapetalae</taxon>
        <taxon>asterids</taxon>
        <taxon>campanulids</taxon>
        <taxon>Asterales</taxon>
        <taxon>Asteraceae</taxon>
        <taxon>Asteroideae</taxon>
        <taxon>Heliantheae alliance</taxon>
        <taxon>Heliantheae</taxon>
        <taxon>Helianthus</taxon>
    </lineage>
</organism>